<name>A0ACA9RDS5_9GLOM</name>
<proteinExistence type="predicted"/>
<keyword evidence="2" id="KW-1185">Reference proteome</keyword>
<protein>
    <submittedName>
        <fullName evidence="1">99_t:CDS:1</fullName>
    </submittedName>
</protein>
<evidence type="ECO:0000313" key="1">
    <source>
        <dbReference type="EMBL" id="CAG8789620.1"/>
    </source>
</evidence>
<feature type="non-terminal residue" evidence="1">
    <location>
        <position position="1"/>
    </location>
</feature>
<sequence>RWLKQRKISAKASPSGTCLYDISSFFPELITQNDTSITEKKGFLYACVS</sequence>
<feature type="non-terminal residue" evidence="1">
    <location>
        <position position="49"/>
    </location>
</feature>
<comment type="caution">
    <text evidence="1">The sequence shown here is derived from an EMBL/GenBank/DDBJ whole genome shotgun (WGS) entry which is preliminary data.</text>
</comment>
<dbReference type="Proteomes" id="UP000789366">
    <property type="component" value="Unassembled WGS sequence"/>
</dbReference>
<organism evidence="1 2">
    <name type="scientific">Cetraspora pellucida</name>
    <dbReference type="NCBI Taxonomy" id="1433469"/>
    <lineage>
        <taxon>Eukaryota</taxon>
        <taxon>Fungi</taxon>
        <taxon>Fungi incertae sedis</taxon>
        <taxon>Mucoromycota</taxon>
        <taxon>Glomeromycotina</taxon>
        <taxon>Glomeromycetes</taxon>
        <taxon>Diversisporales</taxon>
        <taxon>Gigasporaceae</taxon>
        <taxon>Cetraspora</taxon>
    </lineage>
</organism>
<reference evidence="1" key="1">
    <citation type="submission" date="2021-06" db="EMBL/GenBank/DDBJ databases">
        <authorList>
            <person name="Kallberg Y."/>
            <person name="Tangrot J."/>
            <person name="Rosling A."/>
        </authorList>
    </citation>
    <scope>NUCLEOTIDE SEQUENCE</scope>
    <source>
        <strain evidence="1">28 12/20/2015</strain>
    </source>
</reference>
<dbReference type="EMBL" id="CAJVPW010067791">
    <property type="protein sequence ID" value="CAG8789620.1"/>
    <property type="molecule type" value="Genomic_DNA"/>
</dbReference>
<evidence type="ECO:0000313" key="2">
    <source>
        <dbReference type="Proteomes" id="UP000789366"/>
    </source>
</evidence>
<accession>A0ACA9RDS5</accession>
<gene>
    <name evidence="1" type="ORF">SPELUC_LOCUS17106</name>
</gene>